<dbReference type="InterPro" id="IPR051678">
    <property type="entry name" value="AGP_Transferase"/>
</dbReference>
<dbReference type="Proteomes" id="UP001480595">
    <property type="component" value="Unassembled WGS sequence"/>
</dbReference>
<name>A0ABR1USW7_9PEZI</name>
<gene>
    <name evidence="1" type="ORF">PG994_008389</name>
</gene>
<evidence type="ECO:0000313" key="1">
    <source>
        <dbReference type="EMBL" id="KAK8062023.1"/>
    </source>
</evidence>
<sequence length="222" mass="24614">MEHPYYALPYFAAPVSLPAPLPSVDEIEASQDVLKHSWSHRVVRVGTHYIVKYGVGVQMIEGENMLFVKQSTLTRDGVMRNTPTTTNYIVMEYIRGETLDARWGNLDDAAKAALAEKLRKYFQMLRHIESPSYFGALGKRPFCDDGFVWHREDEEAQQPNLTSGPFDSEEQLLDALVASTSSTRAACSRAIGGTNTTATCCPGYYAAGVRCSRMAICSARTS</sequence>
<organism evidence="1 2">
    <name type="scientific">Apiospora phragmitis</name>
    <dbReference type="NCBI Taxonomy" id="2905665"/>
    <lineage>
        <taxon>Eukaryota</taxon>
        <taxon>Fungi</taxon>
        <taxon>Dikarya</taxon>
        <taxon>Ascomycota</taxon>
        <taxon>Pezizomycotina</taxon>
        <taxon>Sordariomycetes</taxon>
        <taxon>Xylariomycetidae</taxon>
        <taxon>Amphisphaeriales</taxon>
        <taxon>Apiosporaceae</taxon>
        <taxon>Apiospora</taxon>
    </lineage>
</organism>
<keyword evidence="2" id="KW-1185">Reference proteome</keyword>
<proteinExistence type="predicted"/>
<reference evidence="1 2" key="1">
    <citation type="submission" date="2023-01" db="EMBL/GenBank/DDBJ databases">
        <title>Analysis of 21 Apiospora genomes using comparative genomics revels a genus with tremendous synthesis potential of carbohydrate active enzymes and secondary metabolites.</title>
        <authorList>
            <person name="Sorensen T."/>
        </authorList>
    </citation>
    <scope>NUCLEOTIDE SEQUENCE [LARGE SCALE GENOMIC DNA]</scope>
    <source>
        <strain evidence="1 2">CBS 135458</strain>
    </source>
</reference>
<dbReference type="EMBL" id="JAQQWL010000008">
    <property type="protein sequence ID" value="KAK8062023.1"/>
    <property type="molecule type" value="Genomic_DNA"/>
</dbReference>
<dbReference type="PANTHER" id="PTHR21310:SF48">
    <property type="entry name" value="AMINOGLYCOSIDE PHOSPHOTRANSFERASE DOMAIN-CONTAINING PROTEIN"/>
    <property type="match status" value="1"/>
</dbReference>
<accession>A0ABR1USW7</accession>
<protein>
    <submittedName>
        <fullName evidence="1">Uncharacterized protein</fullName>
    </submittedName>
</protein>
<comment type="caution">
    <text evidence="1">The sequence shown here is derived from an EMBL/GenBank/DDBJ whole genome shotgun (WGS) entry which is preliminary data.</text>
</comment>
<dbReference type="GeneID" id="92092861"/>
<evidence type="ECO:0000313" key="2">
    <source>
        <dbReference type="Proteomes" id="UP001480595"/>
    </source>
</evidence>
<dbReference type="PANTHER" id="PTHR21310">
    <property type="entry name" value="AMINOGLYCOSIDE PHOSPHOTRANSFERASE-RELATED-RELATED"/>
    <property type="match status" value="1"/>
</dbReference>
<dbReference type="RefSeq" id="XP_066715285.1">
    <property type="nucleotide sequence ID" value="XM_066859798.1"/>
</dbReference>